<reference evidence="1 2" key="1">
    <citation type="submission" date="2019-02" db="EMBL/GenBank/DDBJ databases">
        <title>Arundinibacter roseus gen. nov., sp. nov., a new member of the family Cytophagaceae.</title>
        <authorList>
            <person name="Szuroczki S."/>
            <person name="Khayer B."/>
            <person name="Sproer C."/>
            <person name="Toumi M."/>
            <person name="Szabo A."/>
            <person name="Felfoldi T."/>
            <person name="Schumann P."/>
            <person name="Toth E."/>
        </authorList>
    </citation>
    <scope>NUCLEOTIDE SEQUENCE [LARGE SCALE GENOMIC DNA]</scope>
    <source>
        <strain evidence="1 2">DMA-k-7a</strain>
    </source>
</reference>
<proteinExistence type="predicted"/>
<name>A0A4R4K728_9BACT</name>
<dbReference type="Gene3D" id="3.40.50.1820">
    <property type="entry name" value="alpha/beta hydrolase"/>
    <property type="match status" value="1"/>
</dbReference>
<evidence type="ECO:0000313" key="2">
    <source>
        <dbReference type="Proteomes" id="UP000295706"/>
    </source>
</evidence>
<gene>
    <name evidence="1" type="ORF">EZE20_18120</name>
</gene>
<dbReference type="AlphaFoldDB" id="A0A4R4K728"/>
<dbReference type="Proteomes" id="UP000295706">
    <property type="component" value="Unassembled WGS sequence"/>
</dbReference>
<protein>
    <submittedName>
        <fullName evidence="1">Esterase</fullName>
    </submittedName>
</protein>
<sequence>MKREITGWHSPALHKDMEIAIYGHYGQVLLMIPTAASDFLEYERYGLIESIRPFIDMGKVKVFCVGSINAESWLNDHMHGYDKAVRHQQFNDYIIKEVIPFIHAQTSPETPIIVTGASFGALHAANLFFRYPDSIQGVLAMSGCYDLSAYTKGYYDDNVYFNSPAHYLRNLNAEWHLDLYRQSRHIHFVSGSGAYEDPDSARQISAILHTKNVPHELDIWGPDIPHEWWVWHKMLPHYLATRF</sequence>
<dbReference type="InterPro" id="IPR029058">
    <property type="entry name" value="AB_hydrolase_fold"/>
</dbReference>
<organism evidence="1 2">
    <name type="scientific">Arundinibacter roseus</name>
    <dbReference type="NCBI Taxonomy" id="2070510"/>
    <lineage>
        <taxon>Bacteria</taxon>
        <taxon>Pseudomonadati</taxon>
        <taxon>Bacteroidota</taxon>
        <taxon>Cytophagia</taxon>
        <taxon>Cytophagales</taxon>
        <taxon>Spirosomataceae</taxon>
        <taxon>Arundinibacter</taxon>
    </lineage>
</organism>
<comment type="caution">
    <text evidence="1">The sequence shown here is derived from an EMBL/GenBank/DDBJ whole genome shotgun (WGS) entry which is preliminary data.</text>
</comment>
<evidence type="ECO:0000313" key="1">
    <source>
        <dbReference type="EMBL" id="TDB62301.1"/>
    </source>
</evidence>
<dbReference type="SUPFAM" id="SSF53474">
    <property type="entry name" value="alpha/beta-Hydrolases"/>
    <property type="match status" value="1"/>
</dbReference>
<keyword evidence="2" id="KW-1185">Reference proteome</keyword>
<dbReference type="OrthoDB" id="9775130at2"/>
<dbReference type="Pfam" id="PF00756">
    <property type="entry name" value="Esterase"/>
    <property type="match status" value="1"/>
</dbReference>
<dbReference type="EMBL" id="SMJU01000012">
    <property type="protein sequence ID" value="TDB62301.1"/>
    <property type="molecule type" value="Genomic_DNA"/>
</dbReference>
<dbReference type="InterPro" id="IPR000801">
    <property type="entry name" value="Esterase-like"/>
</dbReference>
<dbReference type="RefSeq" id="WP_132120293.1">
    <property type="nucleotide sequence ID" value="NZ_SMJU01000012.1"/>
</dbReference>
<accession>A0A4R4K728</accession>